<dbReference type="EMBL" id="GBRH01277071">
    <property type="protein sequence ID" value="JAD20824.1"/>
    <property type="molecule type" value="Transcribed_RNA"/>
</dbReference>
<accession>A0A0A8Y4H9</accession>
<feature type="compositionally biased region" description="Basic and acidic residues" evidence="1">
    <location>
        <begin position="111"/>
        <end position="129"/>
    </location>
</feature>
<reference evidence="2" key="2">
    <citation type="journal article" date="2015" name="Data Brief">
        <title>Shoot transcriptome of the giant reed, Arundo donax.</title>
        <authorList>
            <person name="Barrero R.A."/>
            <person name="Guerrero F.D."/>
            <person name="Moolhuijzen P."/>
            <person name="Goolsby J.A."/>
            <person name="Tidwell J."/>
            <person name="Bellgard S.E."/>
            <person name="Bellgard M.I."/>
        </authorList>
    </citation>
    <scope>NUCLEOTIDE SEQUENCE</scope>
    <source>
        <tissue evidence="2">Shoot tissue taken approximately 20 cm above the soil surface</tissue>
    </source>
</reference>
<feature type="region of interest" description="Disordered" evidence="1">
    <location>
        <begin position="103"/>
        <end position="156"/>
    </location>
</feature>
<evidence type="ECO:0000256" key="1">
    <source>
        <dbReference type="SAM" id="MobiDB-lite"/>
    </source>
</evidence>
<name>A0A0A8Y4H9_ARUDO</name>
<sequence length="156" mass="17248">MSGPSMNLHIIQIFLDPQYQLSSEGKTAGEEGEAWRGVDLFVLALGDGGLDLLVVGEDDTGAEDEGDEVARWSVLATLHAPVRVQSSLSASVCSRRSTAPWRVPAKGIRQGTEKEVRNPEQEVDGAHRVERNRRRKRTDKMDLQRFPTAPDPMGRK</sequence>
<evidence type="ECO:0000313" key="2">
    <source>
        <dbReference type="EMBL" id="JAD20824.1"/>
    </source>
</evidence>
<proteinExistence type="predicted"/>
<organism evidence="2">
    <name type="scientific">Arundo donax</name>
    <name type="common">Giant reed</name>
    <name type="synonym">Donax arundinaceus</name>
    <dbReference type="NCBI Taxonomy" id="35708"/>
    <lineage>
        <taxon>Eukaryota</taxon>
        <taxon>Viridiplantae</taxon>
        <taxon>Streptophyta</taxon>
        <taxon>Embryophyta</taxon>
        <taxon>Tracheophyta</taxon>
        <taxon>Spermatophyta</taxon>
        <taxon>Magnoliopsida</taxon>
        <taxon>Liliopsida</taxon>
        <taxon>Poales</taxon>
        <taxon>Poaceae</taxon>
        <taxon>PACMAD clade</taxon>
        <taxon>Arundinoideae</taxon>
        <taxon>Arundineae</taxon>
        <taxon>Arundo</taxon>
    </lineage>
</organism>
<dbReference type="AlphaFoldDB" id="A0A0A8Y4H9"/>
<reference evidence="2" key="1">
    <citation type="submission" date="2014-09" db="EMBL/GenBank/DDBJ databases">
        <authorList>
            <person name="Magalhaes I.L.F."/>
            <person name="Oliveira U."/>
            <person name="Santos F.R."/>
            <person name="Vidigal T.H.D.A."/>
            <person name="Brescovit A.D."/>
            <person name="Santos A.J."/>
        </authorList>
    </citation>
    <scope>NUCLEOTIDE SEQUENCE</scope>
    <source>
        <tissue evidence="2">Shoot tissue taken approximately 20 cm above the soil surface</tissue>
    </source>
</reference>
<protein>
    <submittedName>
        <fullName evidence="2">Uncharacterized protein</fullName>
    </submittedName>
</protein>